<name>A0ABQ3VQF9_9CHLR</name>
<comment type="caution">
    <text evidence="1">The sequence shown here is derived from an EMBL/GenBank/DDBJ whole genome shotgun (WGS) entry which is preliminary data.</text>
</comment>
<dbReference type="EMBL" id="BNJJ01000016">
    <property type="protein sequence ID" value="GHO87331.1"/>
    <property type="molecule type" value="Genomic_DNA"/>
</dbReference>
<gene>
    <name evidence="1" type="ORF">KSZ_53370</name>
</gene>
<reference evidence="1 2" key="1">
    <citation type="journal article" date="2021" name="Int. J. Syst. Evol. Microbiol.">
        <title>Reticulibacter mediterranei gen. nov., sp. nov., within the new family Reticulibacteraceae fam. nov., and Ktedonospora formicarum gen. nov., sp. nov., Ktedonobacter robiniae sp. nov., Dictyobacter formicarum sp. nov. and Dictyobacter arantiisoli sp. nov., belonging to the class Ktedonobacteria.</title>
        <authorList>
            <person name="Yabe S."/>
            <person name="Zheng Y."/>
            <person name="Wang C.M."/>
            <person name="Sakai Y."/>
            <person name="Abe K."/>
            <person name="Yokota A."/>
            <person name="Donadio S."/>
            <person name="Cavaletti L."/>
            <person name="Monciardini P."/>
        </authorList>
    </citation>
    <scope>NUCLEOTIDE SEQUENCE [LARGE SCALE GENOMIC DNA]</scope>
    <source>
        <strain evidence="1 2">SOSP1-9</strain>
    </source>
</reference>
<sequence length="47" mass="5181">MLYIWNVVTIQMDYAKVGKWDAILDDKGLIEPVRAGSSGISIIVDSV</sequence>
<organism evidence="1 2">
    <name type="scientific">Dictyobacter formicarum</name>
    <dbReference type="NCBI Taxonomy" id="2778368"/>
    <lineage>
        <taxon>Bacteria</taxon>
        <taxon>Bacillati</taxon>
        <taxon>Chloroflexota</taxon>
        <taxon>Ktedonobacteria</taxon>
        <taxon>Ktedonobacterales</taxon>
        <taxon>Dictyobacteraceae</taxon>
        <taxon>Dictyobacter</taxon>
    </lineage>
</organism>
<dbReference type="RefSeq" id="WP_201364902.1">
    <property type="nucleotide sequence ID" value="NZ_BNJJ01000016.1"/>
</dbReference>
<accession>A0ABQ3VQF9</accession>
<proteinExistence type="predicted"/>
<evidence type="ECO:0000313" key="2">
    <source>
        <dbReference type="Proteomes" id="UP000635565"/>
    </source>
</evidence>
<dbReference type="Proteomes" id="UP000635565">
    <property type="component" value="Unassembled WGS sequence"/>
</dbReference>
<keyword evidence="2" id="KW-1185">Reference proteome</keyword>
<evidence type="ECO:0000313" key="1">
    <source>
        <dbReference type="EMBL" id="GHO87331.1"/>
    </source>
</evidence>
<protein>
    <submittedName>
        <fullName evidence="1">Uncharacterized protein</fullName>
    </submittedName>
</protein>